<dbReference type="SUPFAM" id="SSF81442">
    <property type="entry name" value="Cytochrome c oxidase subunit I-like"/>
    <property type="match status" value="1"/>
</dbReference>
<sequence>MTIKNIKVYHLFWVVAIISLLIGVFNPEETLDINIHDTYFVIAGFHMAVVLFVCYFISGFAYWLIQKALKKPLIKYLTLIHSVILIGSYIFYWLIILYCKLFLSNHEFPLFDDGSRLISITLAFEFVLIIFVALPIFIVNLAIGILRKSN</sequence>
<dbReference type="Gene3D" id="1.20.210.10">
    <property type="entry name" value="Cytochrome c oxidase-like, subunit I domain"/>
    <property type="match status" value="1"/>
</dbReference>
<name>A0ABX2XG70_9FLAO</name>
<evidence type="ECO:0000256" key="1">
    <source>
        <dbReference type="SAM" id="Phobius"/>
    </source>
</evidence>
<accession>A0ABX2XG70</accession>
<feature type="transmembrane region" description="Helical" evidence="1">
    <location>
        <begin position="38"/>
        <end position="64"/>
    </location>
</feature>
<proteinExistence type="predicted"/>
<dbReference type="Proteomes" id="UP000093343">
    <property type="component" value="Unassembled WGS sequence"/>
</dbReference>
<protein>
    <submittedName>
        <fullName evidence="2">Uncharacterized protein</fullName>
    </submittedName>
</protein>
<dbReference type="RefSeq" id="WP_065450477.1">
    <property type="nucleotide sequence ID" value="NZ_LVEN01000035.1"/>
</dbReference>
<feature type="transmembrane region" description="Helical" evidence="1">
    <location>
        <begin position="76"/>
        <end position="98"/>
    </location>
</feature>
<keyword evidence="3" id="KW-1185">Reference proteome</keyword>
<feature type="transmembrane region" description="Helical" evidence="1">
    <location>
        <begin position="118"/>
        <end position="146"/>
    </location>
</feature>
<gene>
    <name evidence="2" type="ORF">FLP_15730</name>
</gene>
<evidence type="ECO:0000313" key="3">
    <source>
        <dbReference type="Proteomes" id="UP000093343"/>
    </source>
</evidence>
<dbReference type="EMBL" id="LVEN01000035">
    <property type="protein sequence ID" value="OCB71968.1"/>
    <property type="molecule type" value="Genomic_DNA"/>
</dbReference>
<evidence type="ECO:0000313" key="2">
    <source>
        <dbReference type="EMBL" id="OCB71968.1"/>
    </source>
</evidence>
<organism evidence="2 3">
    <name type="scientific">Flavobacterium piscis</name>
    <dbReference type="NCBI Taxonomy" id="1114874"/>
    <lineage>
        <taxon>Bacteria</taxon>
        <taxon>Pseudomonadati</taxon>
        <taxon>Bacteroidota</taxon>
        <taxon>Flavobacteriia</taxon>
        <taxon>Flavobacteriales</taxon>
        <taxon>Flavobacteriaceae</taxon>
        <taxon>Flavobacterium</taxon>
    </lineage>
</organism>
<dbReference type="InterPro" id="IPR036927">
    <property type="entry name" value="Cyt_c_oxase-like_su1_sf"/>
</dbReference>
<reference evidence="3" key="1">
    <citation type="submission" date="2016-03" db="EMBL/GenBank/DDBJ databases">
        <title>Draft genome sequence of Paenibacillus glacialis DSM 22343.</title>
        <authorList>
            <person name="Shin S.-K."/>
            <person name="Yi H."/>
        </authorList>
    </citation>
    <scope>NUCLEOTIDE SEQUENCE [LARGE SCALE GENOMIC DNA]</scope>
    <source>
        <strain evidence="3">CCUG 60099</strain>
    </source>
</reference>
<keyword evidence="1" id="KW-1133">Transmembrane helix</keyword>
<comment type="caution">
    <text evidence="2">The sequence shown here is derived from an EMBL/GenBank/DDBJ whole genome shotgun (WGS) entry which is preliminary data.</text>
</comment>
<feature type="transmembrane region" description="Helical" evidence="1">
    <location>
        <begin position="7"/>
        <end position="26"/>
    </location>
</feature>
<keyword evidence="1" id="KW-0472">Membrane</keyword>
<keyword evidence="1" id="KW-0812">Transmembrane</keyword>